<comment type="cofactor">
    <cofactor evidence="1 11">
        <name>Zn(2+)</name>
        <dbReference type="ChEBI" id="CHEBI:29105"/>
    </cofactor>
</comment>
<dbReference type="Gene3D" id="2.30.42.10">
    <property type="match status" value="1"/>
</dbReference>
<dbReference type="STRING" id="1802126.A3B25_00435"/>
<keyword evidence="11" id="KW-0479">Metal-binding</keyword>
<evidence type="ECO:0000256" key="5">
    <source>
        <dbReference type="ARBA" id="ARBA00022692"/>
    </source>
</evidence>
<dbReference type="GO" id="GO:0006508">
    <property type="term" value="P:proteolysis"/>
    <property type="evidence" value="ECO:0007669"/>
    <property type="project" value="UniProtKB-KW"/>
</dbReference>
<dbReference type="InterPro" id="IPR004387">
    <property type="entry name" value="Pept_M50_Zn"/>
</dbReference>
<name>A0A1G2GS62_9BACT</name>
<dbReference type="SMART" id="SM00228">
    <property type="entry name" value="PDZ"/>
    <property type="match status" value="1"/>
</dbReference>
<comment type="subcellular location">
    <subcellularLocation>
        <location evidence="2">Membrane</location>
        <topology evidence="2">Multi-pass membrane protein</topology>
    </subcellularLocation>
</comment>
<feature type="domain" description="PDZ" evidence="12">
    <location>
        <begin position="124"/>
        <end position="191"/>
    </location>
</feature>
<evidence type="ECO:0000256" key="11">
    <source>
        <dbReference type="RuleBase" id="RU362031"/>
    </source>
</evidence>
<dbReference type="InterPro" id="IPR036034">
    <property type="entry name" value="PDZ_sf"/>
</dbReference>
<comment type="caution">
    <text evidence="13">The sequence shown here is derived from an EMBL/GenBank/DDBJ whole genome shotgun (WGS) entry which is preliminary data.</text>
</comment>
<evidence type="ECO:0000259" key="12">
    <source>
        <dbReference type="SMART" id="SM00228"/>
    </source>
</evidence>
<dbReference type="InterPro" id="IPR008915">
    <property type="entry name" value="Peptidase_M50"/>
</dbReference>
<feature type="transmembrane region" description="Helical" evidence="11">
    <location>
        <begin position="328"/>
        <end position="350"/>
    </location>
</feature>
<dbReference type="PANTHER" id="PTHR42837:SF2">
    <property type="entry name" value="MEMBRANE METALLOPROTEASE ARASP2, CHLOROPLASTIC-RELATED"/>
    <property type="match status" value="1"/>
</dbReference>
<organism evidence="13 14">
    <name type="scientific">Candidatus Ryanbacteria bacterium RIFCSPLOWO2_01_FULL_48_26</name>
    <dbReference type="NCBI Taxonomy" id="1802126"/>
    <lineage>
        <taxon>Bacteria</taxon>
        <taxon>Candidatus Ryaniibacteriota</taxon>
    </lineage>
</organism>
<evidence type="ECO:0000256" key="10">
    <source>
        <dbReference type="ARBA" id="ARBA00023136"/>
    </source>
</evidence>
<evidence type="ECO:0000256" key="6">
    <source>
        <dbReference type="ARBA" id="ARBA00022801"/>
    </source>
</evidence>
<evidence type="ECO:0000313" key="14">
    <source>
        <dbReference type="Proteomes" id="UP000179106"/>
    </source>
</evidence>
<keyword evidence="8 11" id="KW-1133">Transmembrane helix</keyword>
<evidence type="ECO:0000256" key="1">
    <source>
        <dbReference type="ARBA" id="ARBA00001947"/>
    </source>
</evidence>
<dbReference type="AlphaFoldDB" id="A0A1G2GS62"/>
<proteinExistence type="inferred from homology"/>
<keyword evidence="7 11" id="KW-0862">Zinc</keyword>
<evidence type="ECO:0000313" key="13">
    <source>
        <dbReference type="EMBL" id="OGZ53033.1"/>
    </source>
</evidence>
<accession>A0A1G2GS62</accession>
<dbReference type="EMBL" id="MHNW01000033">
    <property type="protein sequence ID" value="OGZ53033.1"/>
    <property type="molecule type" value="Genomic_DNA"/>
</dbReference>
<evidence type="ECO:0000256" key="8">
    <source>
        <dbReference type="ARBA" id="ARBA00022989"/>
    </source>
</evidence>
<dbReference type="NCBIfam" id="TIGR00054">
    <property type="entry name" value="RIP metalloprotease RseP"/>
    <property type="match status" value="1"/>
</dbReference>
<protein>
    <recommendedName>
        <fullName evidence="11">Zinc metalloprotease</fullName>
        <ecNumber evidence="11">3.4.24.-</ecNumber>
    </recommendedName>
</protein>
<keyword evidence="6 11" id="KW-0378">Hydrolase</keyword>
<dbReference type="EC" id="3.4.24.-" evidence="11"/>
<keyword evidence="4 13" id="KW-0645">Protease</keyword>
<dbReference type="SUPFAM" id="SSF50156">
    <property type="entry name" value="PDZ domain-like"/>
    <property type="match status" value="1"/>
</dbReference>
<comment type="similarity">
    <text evidence="3 11">Belongs to the peptidase M50B family.</text>
</comment>
<evidence type="ECO:0000256" key="2">
    <source>
        <dbReference type="ARBA" id="ARBA00004141"/>
    </source>
</evidence>
<feature type="transmembrane region" description="Helical" evidence="11">
    <location>
        <begin position="282"/>
        <end position="307"/>
    </location>
</feature>
<gene>
    <name evidence="13" type="ORF">A3B25_00435</name>
</gene>
<evidence type="ECO:0000256" key="4">
    <source>
        <dbReference type="ARBA" id="ARBA00022670"/>
    </source>
</evidence>
<keyword evidence="5 11" id="KW-0812">Transmembrane</keyword>
<evidence type="ECO:0000256" key="7">
    <source>
        <dbReference type="ARBA" id="ARBA00022833"/>
    </source>
</evidence>
<dbReference type="CDD" id="cd06163">
    <property type="entry name" value="S2P-M50_PDZ_RseP-like"/>
    <property type="match status" value="1"/>
</dbReference>
<keyword evidence="10 11" id="KW-0472">Membrane</keyword>
<dbReference type="PANTHER" id="PTHR42837">
    <property type="entry name" value="REGULATOR OF SIGMA-E PROTEASE RSEP"/>
    <property type="match status" value="1"/>
</dbReference>
<reference evidence="13 14" key="1">
    <citation type="journal article" date="2016" name="Nat. Commun.">
        <title>Thousands of microbial genomes shed light on interconnected biogeochemical processes in an aquifer system.</title>
        <authorList>
            <person name="Anantharaman K."/>
            <person name="Brown C.T."/>
            <person name="Hug L.A."/>
            <person name="Sharon I."/>
            <person name="Castelle C.J."/>
            <person name="Probst A.J."/>
            <person name="Thomas B.C."/>
            <person name="Singh A."/>
            <person name="Wilkins M.J."/>
            <person name="Karaoz U."/>
            <person name="Brodie E.L."/>
            <person name="Williams K.H."/>
            <person name="Hubbard S.S."/>
            <person name="Banfield J.F."/>
        </authorList>
    </citation>
    <scope>NUCLEOTIDE SEQUENCE [LARGE SCALE GENOMIC DNA]</scope>
</reference>
<dbReference type="Pfam" id="PF02163">
    <property type="entry name" value="Peptidase_M50"/>
    <property type="match status" value="1"/>
</dbReference>
<feature type="transmembrane region" description="Helical" evidence="11">
    <location>
        <begin position="111"/>
        <end position="134"/>
    </location>
</feature>
<dbReference type="InterPro" id="IPR001478">
    <property type="entry name" value="PDZ"/>
</dbReference>
<dbReference type="GO" id="GO:0046872">
    <property type="term" value="F:metal ion binding"/>
    <property type="evidence" value="ECO:0007669"/>
    <property type="project" value="UniProtKB-KW"/>
</dbReference>
<evidence type="ECO:0000256" key="3">
    <source>
        <dbReference type="ARBA" id="ARBA00007931"/>
    </source>
</evidence>
<keyword evidence="9 11" id="KW-0482">Metalloprotease</keyword>
<dbReference type="GO" id="GO:0016020">
    <property type="term" value="C:membrane"/>
    <property type="evidence" value="ECO:0007669"/>
    <property type="project" value="UniProtKB-SubCell"/>
</dbReference>
<dbReference type="GO" id="GO:0004222">
    <property type="term" value="F:metalloendopeptidase activity"/>
    <property type="evidence" value="ECO:0007669"/>
    <property type="project" value="InterPro"/>
</dbReference>
<sequence length="357" mass="39202">MLIALFVIVGLSLLILGHEAGHFAVAKLFKLKVDEFGFGFPPRMFAWRPFNKTTGKPSETEYSFNWLPFGGFVKIAGENDALSDDIAKSDEENAALKKRLFIFQSAPVRSLIVVAGVVVNFLIGWFLLTLVLLIGTPQALVITQIQPGSPAEQAGFLAGDVVKDFLDSKSFTDFVNQNRGKSITLEVMRGGKDIEITAVPRVETNPNQGALGVFLADAGTERQGFFTAIWEGLRNSLSICWMTLVAFYDLIKNLLFRGSLLEGVVGPVGIFSVAQETGRVGWVYLIQLLSIISLNLAVVNLIPFPALDGGRFFMILIEKIKGSPISRQIESIVNVVGFAFLILLMVLLTFRDVRNLL</sequence>
<dbReference type="Proteomes" id="UP000179106">
    <property type="component" value="Unassembled WGS sequence"/>
</dbReference>
<evidence type="ECO:0000256" key="9">
    <source>
        <dbReference type="ARBA" id="ARBA00023049"/>
    </source>
</evidence>